<keyword evidence="2" id="KW-1185">Reference proteome</keyword>
<sequence length="113" mass="12210">MLPHLNAVDHFEYSPPPAQISAALPTSLPTQPLNLAAAAGRNEDTIGSIEGDQGLETSRSRLSASWATSPPSRQAPADLLPTNRREFFNGAFPCRGFLKQVIEIGVWTIVWVA</sequence>
<protein>
    <submittedName>
        <fullName evidence="1">Uncharacterized protein</fullName>
    </submittedName>
</protein>
<proteinExistence type="predicted"/>
<evidence type="ECO:0000313" key="2">
    <source>
        <dbReference type="Proteomes" id="UP000308600"/>
    </source>
</evidence>
<name>A0ACD3AZZ0_9AGAR</name>
<dbReference type="EMBL" id="ML208299">
    <property type="protein sequence ID" value="TFK71325.1"/>
    <property type="molecule type" value="Genomic_DNA"/>
</dbReference>
<accession>A0ACD3AZZ0</accession>
<evidence type="ECO:0000313" key="1">
    <source>
        <dbReference type="EMBL" id="TFK71325.1"/>
    </source>
</evidence>
<reference evidence="1 2" key="1">
    <citation type="journal article" date="2019" name="Nat. Ecol. Evol.">
        <title>Megaphylogeny resolves global patterns of mushroom evolution.</title>
        <authorList>
            <person name="Varga T."/>
            <person name="Krizsan K."/>
            <person name="Foldi C."/>
            <person name="Dima B."/>
            <person name="Sanchez-Garcia M."/>
            <person name="Sanchez-Ramirez S."/>
            <person name="Szollosi G.J."/>
            <person name="Szarkandi J.G."/>
            <person name="Papp V."/>
            <person name="Albert L."/>
            <person name="Andreopoulos W."/>
            <person name="Angelini C."/>
            <person name="Antonin V."/>
            <person name="Barry K.W."/>
            <person name="Bougher N.L."/>
            <person name="Buchanan P."/>
            <person name="Buyck B."/>
            <person name="Bense V."/>
            <person name="Catcheside P."/>
            <person name="Chovatia M."/>
            <person name="Cooper J."/>
            <person name="Damon W."/>
            <person name="Desjardin D."/>
            <person name="Finy P."/>
            <person name="Geml J."/>
            <person name="Haridas S."/>
            <person name="Hughes K."/>
            <person name="Justo A."/>
            <person name="Karasinski D."/>
            <person name="Kautmanova I."/>
            <person name="Kiss B."/>
            <person name="Kocsube S."/>
            <person name="Kotiranta H."/>
            <person name="LaButti K.M."/>
            <person name="Lechner B.E."/>
            <person name="Liimatainen K."/>
            <person name="Lipzen A."/>
            <person name="Lukacs Z."/>
            <person name="Mihaltcheva S."/>
            <person name="Morgado L.N."/>
            <person name="Niskanen T."/>
            <person name="Noordeloos M.E."/>
            <person name="Ohm R.A."/>
            <person name="Ortiz-Santana B."/>
            <person name="Ovrebo C."/>
            <person name="Racz N."/>
            <person name="Riley R."/>
            <person name="Savchenko A."/>
            <person name="Shiryaev A."/>
            <person name="Soop K."/>
            <person name="Spirin V."/>
            <person name="Szebenyi C."/>
            <person name="Tomsovsky M."/>
            <person name="Tulloss R.E."/>
            <person name="Uehling J."/>
            <person name="Grigoriev I.V."/>
            <person name="Vagvolgyi C."/>
            <person name="Papp T."/>
            <person name="Martin F.M."/>
            <person name="Miettinen O."/>
            <person name="Hibbett D.S."/>
            <person name="Nagy L.G."/>
        </authorList>
    </citation>
    <scope>NUCLEOTIDE SEQUENCE [LARGE SCALE GENOMIC DNA]</scope>
    <source>
        <strain evidence="1 2">NL-1719</strain>
    </source>
</reference>
<gene>
    <name evidence="1" type="ORF">BDN72DRAFT_895698</name>
</gene>
<organism evidence="1 2">
    <name type="scientific">Pluteus cervinus</name>
    <dbReference type="NCBI Taxonomy" id="181527"/>
    <lineage>
        <taxon>Eukaryota</taxon>
        <taxon>Fungi</taxon>
        <taxon>Dikarya</taxon>
        <taxon>Basidiomycota</taxon>
        <taxon>Agaricomycotina</taxon>
        <taxon>Agaricomycetes</taxon>
        <taxon>Agaricomycetidae</taxon>
        <taxon>Agaricales</taxon>
        <taxon>Pluteineae</taxon>
        <taxon>Pluteaceae</taxon>
        <taxon>Pluteus</taxon>
    </lineage>
</organism>
<dbReference type="Proteomes" id="UP000308600">
    <property type="component" value="Unassembled WGS sequence"/>
</dbReference>